<evidence type="ECO:0000313" key="1">
    <source>
        <dbReference type="EMBL" id="BCL61320.1"/>
    </source>
</evidence>
<accession>A0A8D5FPE0</accession>
<reference evidence="1" key="1">
    <citation type="submission" date="2020-09" db="EMBL/GenBank/DDBJ databases">
        <title>Desulfogranum mesoprofundum gen. nov., sp. nov., a novel mesophilic, sulfate-reducing chemolithoautotroph isolated from a deep-sea hydrothermal vent chimney in the Suiyo Seamount.</title>
        <authorList>
            <person name="Hashimoto Y."/>
            <person name="Nakagawa S."/>
        </authorList>
    </citation>
    <scope>NUCLEOTIDE SEQUENCE</scope>
    <source>
        <strain evidence="1">KT2</strain>
    </source>
</reference>
<dbReference type="KEGG" id="dbk:DGMP_20130"/>
<keyword evidence="2" id="KW-1185">Reference proteome</keyword>
<organism evidence="1 2">
    <name type="scientific">Desulfomarina profundi</name>
    <dbReference type="NCBI Taxonomy" id="2772557"/>
    <lineage>
        <taxon>Bacteria</taxon>
        <taxon>Pseudomonadati</taxon>
        <taxon>Thermodesulfobacteriota</taxon>
        <taxon>Desulfobulbia</taxon>
        <taxon>Desulfobulbales</taxon>
        <taxon>Desulfobulbaceae</taxon>
        <taxon>Desulfomarina</taxon>
    </lineage>
</organism>
<proteinExistence type="predicted"/>
<protein>
    <submittedName>
        <fullName evidence="1">Uncharacterized protein</fullName>
    </submittedName>
</protein>
<gene>
    <name evidence="1" type="ORF">DGMP_20130</name>
</gene>
<evidence type="ECO:0000313" key="2">
    <source>
        <dbReference type="Proteomes" id="UP000826725"/>
    </source>
</evidence>
<dbReference type="AlphaFoldDB" id="A0A8D5FPE0"/>
<sequence length="223" mass="25568">MEKLEKHQTIELFQAIPRHRHLLITDDLFGKSRGKMFGVLEGVRRNGKTVRLYAFSGQFNGLWHVPGWAPPLFEISEFQKINYPEEKRIKTLGKELAKETRHCARWHTIKRERRKRSRLLMEKIHTLYRLTNFHGETVSLHEAFVGPGGIPTGTGDCCAPKLLNQAAALHIKPLGIAEFFWGKENKSNSRHHGHFYSSCSSKCEPILGFLLCGLNTLTEPIKK</sequence>
<name>A0A8D5FPE0_9BACT</name>
<dbReference type="Proteomes" id="UP000826725">
    <property type="component" value="Chromosome"/>
</dbReference>
<dbReference type="EMBL" id="AP024086">
    <property type="protein sequence ID" value="BCL61320.1"/>
    <property type="molecule type" value="Genomic_DNA"/>
</dbReference>